<dbReference type="Proteomes" id="UP000243180">
    <property type="component" value="Chromosome"/>
</dbReference>
<dbReference type="KEGG" id="slim:SCL_1061"/>
<keyword evidence="2" id="KW-1185">Reference proteome</keyword>
<dbReference type="AlphaFoldDB" id="A0A1B4XEZ9"/>
<evidence type="ECO:0000313" key="1">
    <source>
        <dbReference type="EMBL" id="BAV33376.1"/>
    </source>
</evidence>
<gene>
    <name evidence="1" type="ORF">SCL_1061</name>
</gene>
<name>A0A1B4XEZ9_9GAMM</name>
<dbReference type="RefSeq" id="WP_148664997.1">
    <property type="nucleotide sequence ID" value="NZ_AP014879.1"/>
</dbReference>
<proteinExistence type="predicted"/>
<protein>
    <submittedName>
        <fullName evidence="1">Uncharacterized protein</fullName>
    </submittedName>
</protein>
<organism evidence="1 2">
    <name type="scientific">Sulfuricaulis limicola</name>
    <dbReference type="NCBI Taxonomy" id="1620215"/>
    <lineage>
        <taxon>Bacteria</taxon>
        <taxon>Pseudomonadati</taxon>
        <taxon>Pseudomonadota</taxon>
        <taxon>Gammaproteobacteria</taxon>
        <taxon>Acidiferrobacterales</taxon>
        <taxon>Acidiferrobacteraceae</taxon>
        <taxon>Sulfuricaulis</taxon>
    </lineage>
</organism>
<sequence>MKKWLRNIKSRVAWLTHTGTNEAGWQETAAMVYDGDIYAVLLHDRAARRLTPSIPQRQDYRRDACWPFIR</sequence>
<reference evidence="1 2" key="1">
    <citation type="submission" date="2015-05" db="EMBL/GenBank/DDBJ databases">
        <title>Complete genome sequence of a sulfur-oxidizing gammaproteobacterium strain HA5.</title>
        <authorList>
            <person name="Miura A."/>
            <person name="Kojima H."/>
            <person name="Fukui M."/>
        </authorList>
    </citation>
    <scope>NUCLEOTIDE SEQUENCE [LARGE SCALE GENOMIC DNA]</scope>
    <source>
        <strain evidence="1 2">HA5</strain>
    </source>
</reference>
<evidence type="ECO:0000313" key="2">
    <source>
        <dbReference type="Proteomes" id="UP000243180"/>
    </source>
</evidence>
<dbReference type="InParanoid" id="A0A1B4XEZ9"/>
<dbReference type="EMBL" id="AP014879">
    <property type="protein sequence ID" value="BAV33376.1"/>
    <property type="molecule type" value="Genomic_DNA"/>
</dbReference>
<accession>A0A1B4XEZ9</accession>
<dbReference type="OrthoDB" id="9989760at2"/>